<comment type="caution">
    <text evidence="2">The sequence shown here is derived from an EMBL/GenBank/DDBJ whole genome shotgun (WGS) entry which is preliminary data.</text>
</comment>
<dbReference type="Proteomes" id="UP000499080">
    <property type="component" value="Unassembled WGS sequence"/>
</dbReference>
<organism evidence="2 3">
    <name type="scientific">Araneus ventricosus</name>
    <name type="common">Orbweaver spider</name>
    <name type="synonym">Epeira ventricosa</name>
    <dbReference type="NCBI Taxonomy" id="182803"/>
    <lineage>
        <taxon>Eukaryota</taxon>
        <taxon>Metazoa</taxon>
        <taxon>Ecdysozoa</taxon>
        <taxon>Arthropoda</taxon>
        <taxon>Chelicerata</taxon>
        <taxon>Arachnida</taxon>
        <taxon>Araneae</taxon>
        <taxon>Araneomorphae</taxon>
        <taxon>Entelegynae</taxon>
        <taxon>Araneoidea</taxon>
        <taxon>Araneidae</taxon>
        <taxon>Araneus</taxon>
    </lineage>
</organism>
<evidence type="ECO:0008006" key="4">
    <source>
        <dbReference type="Google" id="ProtNLM"/>
    </source>
</evidence>
<feature type="region of interest" description="Disordered" evidence="1">
    <location>
        <begin position="1"/>
        <end position="47"/>
    </location>
</feature>
<name>A0A4Y2S672_ARAVE</name>
<protein>
    <recommendedName>
        <fullName evidence="4">PiggyBac transposable element-derived protein domain-containing protein</fullName>
    </recommendedName>
</protein>
<dbReference type="EMBL" id="BGPR01019732">
    <property type="protein sequence ID" value="GBN82785.1"/>
    <property type="molecule type" value="Genomic_DNA"/>
</dbReference>
<evidence type="ECO:0000313" key="2">
    <source>
        <dbReference type="EMBL" id="GBN82785.1"/>
    </source>
</evidence>
<feature type="compositionally biased region" description="Acidic residues" evidence="1">
    <location>
        <begin position="1"/>
        <end position="21"/>
    </location>
</feature>
<gene>
    <name evidence="2" type="ORF">AVEN_76337_1</name>
</gene>
<evidence type="ECO:0000313" key="3">
    <source>
        <dbReference type="Proteomes" id="UP000499080"/>
    </source>
</evidence>
<dbReference type="AlphaFoldDB" id="A0A4Y2S672"/>
<keyword evidence="3" id="KW-1185">Reference proteome</keyword>
<accession>A0A4Y2S672</accession>
<sequence>MMEDYSEAVSDVDEVVSEEEDHISIERSSSFDEEIETEGNLPDIMNSKDGKINHIQKGKRVYGKNWRGLNIVDLDAYIGILLLEGGVYKSSNESTARESLA</sequence>
<reference evidence="2 3" key="1">
    <citation type="journal article" date="2019" name="Sci. Rep.">
        <title>Orb-weaving spider Araneus ventricosus genome elucidates the spidroin gene catalogue.</title>
        <authorList>
            <person name="Kono N."/>
            <person name="Nakamura H."/>
            <person name="Ohtoshi R."/>
            <person name="Moran D.A.P."/>
            <person name="Shinohara A."/>
            <person name="Yoshida Y."/>
            <person name="Fujiwara M."/>
            <person name="Mori M."/>
            <person name="Tomita M."/>
            <person name="Arakawa K."/>
        </authorList>
    </citation>
    <scope>NUCLEOTIDE SEQUENCE [LARGE SCALE GENOMIC DNA]</scope>
</reference>
<evidence type="ECO:0000256" key="1">
    <source>
        <dbReference type="SAM" id="MobiDB-lite"/>
    </source>
</evidence>
<proteinExistence type="predicted"/>